<dbReference type="AlphaFoldDB" id="A0A420BG57"/>
<evidence type="ECO:0000313" key="3">
    <source>
        <dbReference type="Proteomes" id="UP000286246"/>
    </source>
</evidence>
<name>A0A420BG57_SPHD1</name>
<keyword evidence="3" id="KW-1185">Reference proteome</keyword>
<comment type="caution">
    <text evidence="2">The sequence shown here is derived from an EMBL/GenBank/DDBJ whole genome shotgun (WGS) entry which is preliminary data.</text>
</comment>
<evidence type="ECO:0000313" key="2">
    <source>
        <dbReference type="EMBL" id="RKE55669.1"/>
    </source>
</evidence>
<reference evidence="2 3" key="1">
    <citation type="submission" date="2018-09" db="EMBL/GenBank/DDBJ databases">
        <title>Genomic Encyclopedia of Type Strains, Phase III (KMG-III): the genomes of soil and plant-associated and newly described type strains.</title>
        <authorList>
            <person name="Whitman W."/>
        </authorList>
    </citation>
    <scope>NUCLEOTIDE SEQUENCE [LARGE SCALE GENOMIC DNA]</scope>
    <source>
        <strain evidence="2 3">CECT 7938</strain>
    </source>
</reference>
<gene>
    <name evidence="2" type="ORF">DFQ12_0505</name>
</gene>
<organism evidence="2 3">
    <name type="scientific">Sphingobacterium detergens</name>
    <dbReference type="NCBI Taxonomy" id="1145106"/>
    <lineage>
        <taxon>Bacteria</taxon>
        <taxon>Pseudomonadati</taxon>
        <taxon>Bacteroidota</taxon>
        <taxon>Sphingobacteriia</taxon>
        <taxon>Sphingobacteriales</taxon>
        <taxon>Sphingobacteriaceae</taxon>
        <taxon>Sphingobacterium</taxon>
    </lineage>
</organism>
<accession>A0A420BG57</accession>
<protein>
    <submittedName>
        <fullName evidence="2">Uncharacterized protein</fullName>
    </submittedName>
</protein>
<feature type="region of interest" description="Disordered" evidence="1">
    <location>
        <begin position="1"/>
        <end position="21"/>
    </location>
</feature>
<dbReference type="EMBL" id="RAPY01000001">
    <property type="protein sequence ID" value="RKE55669.1"/>
    <property type="molecule type" value="Genomic_DNA"/>
</dbReference>
<proteinExistence type="predicted"/>
<evidence type="ECO:0000256" key="1">
    <source>
        <dbReference type="SAM" id="MobiDB-lite"/>
    </source>
</evidence>
<sequence>MHMERHYNKGNTISSGHNTHKGKAARKYIVSEIILNGELVGVGIYYDGTDELRAAVVVNDQGQGVEIRNLHDEHYPEAQSDDDLAELWPLYEKLVAK</sequence>
<dbReference type="Proteomes" id="UP000286246">
    <property type="component" value="Unassembled WGS sequence"/>
</dbReference>